<dbReference type="Proteomes" id="UP000077202">
    <property type="component" value="Unassembled WGS sequence"/>
</dbReference>
<dbReference type="EMBL" id="LVLJ01003630">
    <property type="protein sequence ID" value="OAE20357.1"/>
    <property type="molecule type" value="Genomic_DNA"/>
</dbReference>
<proteinExistence type="predicted"/>
<sequence>MTRLREDRAHRNSVPVKEKKARRFEAQGIRRVRSGRVRRQRGQREIDSMCSSLLLLEVDLGGLRRCQQMVMIFAITIGYLIQYMHFQPFQWYCWSSSSRGVQVGVGLPEEAAEEMRVFLDQTFAVWVRVWGPAPQQ</sequence>
<evidence type="ECO:0000256" key="1">
    <source>
        <dbReference type="SAM" id="Phobius"/>
    </source>
</evidence>
<keyword evidence="1" id="KW-0472">Membrane</keyword>
<protein>
    <submittedName>
        <fullName evidence="2">Uncharacterized protein</fullName>
    </submittedName>
</protein>
<reference evidence="2" key="1">
    <citation type="submission" date="2016-03" db="EMBL/GenBank/DDBJ databases">
        <title>Mechanisms controlling the formation of the plant cell surface in tip-growing cells are functionally conserved among land plants.</title>
        <authorList>
            <person name="Honkanen S."/>
            <person name="Jones V.A."/>
            <person name="Morieri G."/>
            <person name="Champion C."/>
            <person name="Hetherington A.J."/>
            <person name="Kelly S."/>
            <person name="Saint-Marcoux D."/>
            <person name="Proust H."/>
            <person name="Prescott H."/>
            <person name="Dolan L."/>
        </authorList>
    </citation>
    <scope>NUCLEOTIDE SEQUENCE [LARGE SCALE GENOMIC DNA]</scope>
    <source>
        <tissue evidence="2">Whole gametophyte</tissue>
    </source>
</reference>
<dbReference type="AlphaFoldDB" id="A0A176VIG1"/>
<keyword evidence="1" id="KW-1133">Transmembrane helix</keyword>
<keyword evidence="1" id="KW-0812">Transmembrane</keyword>
<gene>
    <name evidence="2" type="ORF">AXG93_209s1250</name>
</gene>
<feature type="transmembrane region" description="Helical" evidence="1">
    <location>
        <begin position="69"/>
        <end position="86"/>
    </location>
</feature>
<comment type="caution">
    <text evidence="2">The sequence shown here is derived from an EMBL/GenBank/DDBJ whole genome shotgun (WGS) entry which is preliminary data.</text>
</comment>
<accession>A0A176VIG1</accession>
<evidence type="ECO:0000313" key="2">
    <source>
        <dbReference type="EMBL" id="OAE20357.1"/>
    </source>
</evidence>
<organism evidence="2 3">
    <name type="scientific">Marchantia polymorpha subsp. ruderalis</name>
    <dbReference type="NCBI Taxonomy" id="1480154"/>
    <lineage>
        <taxon>Eukaryota</taxon>
        <taxon>Viridiplantae</taxon>
        <taxon>Streptophyta</taxon>
        <taxon>Embryophyta</taxon>
        <taxon>Marchantiophyta</taxon>
        <taxon>Marchantiopsida</taxon>
        <taxon>Marchantiidae</taxon>
        <taxon>Marchantiales</taxon>
        <taxon>Marchantiaceae</taxon>
        <taxon>Marchantia</taxon>
    </lineage>
</organism>
<name>A0A176VIG1_MARPO</name>
<keyword evidence="3" id="KW-1185">Reference proteome</keyword>
<evidence type="ECO:0000313" key="3">
    <source>
        <dbReference type="Proteomes" id="UP000077202"/>
    </source>
</evidence>